<dbReference type="Pfam" id="PF02355">
    <property type="entry name" value="SecD_SecF_C"/>
    <property type="match status" value="2"/>
</dbReference>
<dbReference type="GO" id="GO:0043952">
    <property type="term" value="P:protein transport by the Sec complex"/>
    <property type="evidence" value="ECO:0007669"/>
    <property type="project" value="UniProtKB-UniRule"/>
</dbReference>
<dbReference type="Gene3D" id="3.30.70.3220">
    <property type="match status" value="1"/>
</dbReference>
<feature type="domain" description="Protein translocase subunit SecDF P1" evidence="12">
    <location>
        <begin position="68"/>
        <end position="123"/>
    </location>
</feature>
<evidence type="ECO:0000256" key="2">
    <source>
        <dbReference type="ARBA" id="ARBA00022448"/>
    </source>
</evidence>
<evidence type="ECO:0000256" key="9">
    <source>
        <dbReference type="HAMAP-Rule" id="MF_01463"/>
    </source>
</evidence>
<dbReference type="GO" id="GO:0065002">
    <property type="term" value="P:intracellular protein transmembrane transport"/>
    <property type="evidence" value="ECO:0007669"/>
    <property type="project" value="UniProtKB-UniRule"/>
</dbReference>
<evidence type="ECO:0000259" key="13">
    <source>
        <dbReference type="Pfam" id="PF22599"/>
    </source>
</evidence>
<keyword evidence="5 9" id="KW-0653">Protein transport</keyword>
<dbReference type="GO" id="GO:0015450">
    <property type="term" value="F:protein-transporting ATPase activity"/>
    <property type="evidence" value="ECO:0007669"/>
    <property type="project" value="InterPro"/>
</dbReference>
<dbReference type="NCBIfam" id="TIGR00916">
    <property type="entry name" value="2A0604s01"/>
    <property type="match status" value="2"/>
</dbReference>
<dbReference type="GO" id="GO:0005886">
    <property type="term" value="C:plasma membrane"/>
    <property type="evidence" value="ECO:0007669"/>
    <property type="project" value="UniProtKB-SubCell"/>
</dbReference>
<feature type="domain" description="Protein export membrane protein SecD/SecF C-terminal" evidence="11">
    <location>
        <begin position="594"/>
        <end position="782"/>
    </location>
</feature>
<keyword evidence="15" id="KW-1185">Reference proteome</keyword>
<evidence type="ECO:0000259" key="11">
    <source>
        <dbReference type="Pfam" id="PF02355"/>
    </source>
</evidence>
<dbReference type="GO" id="GO:0006605">
    <property type="term" value="P:protein targeting"/>
    <property type="evidence" value="ECO:0007669"/>
    <property type="project" value="UniProtKB-UniRule"/>
</dbReference>
<dbReference type="AlphaFoldDB" id="A0A1H5MG09"/>
<dbReference type="InterPro" id="IPR055344">
    <property type="entry name" value="SecD_SecF_C_bact"/>
</dbReference>
<evidence type="ECO:0000313" key="14">
    <source>
        <dbReference type="EMBL" id="SEE88254.1"/>
    </source>
</evidence>
<dbReference type="HAMAP" id="MF_01464_B">
    <property type="entry name" value="SecF_B"/>
    <property type="match status" value="1"/>
</dbReference>
<evidence type="ECO:0000256" key="1">
    <source>
        <dbReference type="ARBA" id="ARBA00004651"/>
    </source>
</evidence>
<comment type="function">
    <text evidence="9">Part of the Sec protein translocase complex. Interacts with the SecYEG preprotein conducting channel. SecDF uses the proton motive force (PMF) to complete protein translocation after the ATP-dependent function of SecA.</text>
</comment>
<dbReference type="PRINTS" id="PR01755">
    <property type="entry name" value="SECFTRNLCASE"/>
</dbReference>
<dbReference type="Gene3D" id="3.30.1360.200">
    <property type="match status" value="1"/>
</dbReference>
<evidence type="ECO:0000256" key="5">
    <source>
        <dbReference type="ARBA" id="ARBA00022927"/>
    </source>
</evidence>
<dbReference type="InterPro" id="IPR022645">
    <property type="entry name" value="SecD/SecF_bac"/>
</dbReference>
<accession>A0A1H5MG09</accession>
<dbReference type="Pfam" id="PF21760">
    <property type="entry name" value="SecD_1st"/>
    <property type="match status" value="1"/>
</dbReference>
<feature type="domain" description="SecDF P1 head subdomain" evidence="13">
    <location>
        <begin position="180"/>
        <end position="291"/>
    </location>
</feature>
<dbReference type="Pfam" id="PF07549">
    <property type="entry name" value="Sec_GG"/>
    <property type="match status" value="1"/>
</dbReference>
<feature type="transmembrane region" description="Helical" evidence="9">
    <location>
        <begin position="311"/>
        <end position="331"/>
    </location>
</feature>
<keyword evidence="3 9" id="KW-1003">Cell membrane</keyword>
<comment type="subunit">
    <text evidence="10">Forms a complex with SecD. Part of the essential Sec protein translocation apparatus which comprises SecA, SecYEG and auxiliary proteins SecDF. Other proteins may also be involved.</text>
</comment>
<dbReference type="Gene3D" id="1.20.1640.10">
    <property type="entry name" value="Multidrug efflux transporter AcrB transmembrane domain"/>
    <property type="match status" value="2"/>
</dbReference>
<keyword evidence="2 9" id="KW-0813">Transport</keyword>
<evidence type="ECO:0000256" key="7">
    <source>
        <dbReference type="ARBA" id="ARBA00023010"/>
    </source>
</evidence>
<comment type="subcellular location">
    <subcellularLocation>
        <location evidence="1 9">Cell membrane</location>
        <topology evidence="1 9">Multi-pass membrane protein</topology>
    </subcellularLocation>
</comment>
<dbReference type="NCBIfam" id="TIGR01129">
    <property type="entry name" value="secD"/>
    <property type="match status" value="1"/>
</dbReference>
<dbReference type="Pfam" id="PF22599">
    <property type="entry name" value="SecDF_P1_head"/>
    <property type="match status" value="1"/>
</dbReference>
<feature type="transmembrane region" description="Helical" evidence="9">
    <location>
        <begin position="660"/>
        <end position="687"/>
    </location>
</feature>
<evidence type="ECO:0000256" key="8">
    <source>
        <dbReference type="ARBA" id="ARBA00023136"/>
    </source>
</evidence>
<feature type="transmembrane region" description="Helical" evidence="9">
    <location>
        <begin position="754"/>
        <end position="778"/>
    </location>
</feature>
<organism evidence="14 15">
    <name type="scientific">Jiangella alba</name>
    <dbReference type="NCBI Taxonomy" id="561176"/>
    <lineage>
        <taxon>Bacteria</taxon>
        <taxon>Bacillati</taxon>
        <taxon>Actinomycetota</taxon>
        <taxon>Actinomycetes</taxon>
        <taxon>Jiangellales</taxon>
        <taxon>Jiangellaceae</taxon>
        <taxon>Jiangella</taxon>
    </lineage>
</organism>
<dbReference type="SUPFAM" id="SSF82866">
    <property type="entry name" value="Multidrug efflux transporter AcrB transmembrane domain"/>
    <property type="match status" value="2"/>
</dbReference>
<dbReference type="EMBL" id="FNUC01000003">
    <property type="protein sequence ID" value="SEE88254.1"/>
    <property type="molecule type" value="Genomic_DNA"/>
</dbReference>
<dbReference type="PANTHER" id="PTHR30081">
    <property type="entry name" value="PROTEIN-EXPORT MEMBRANE PROTEIN SEC"/>
    <property type="match status" value="1"/>
</dbReference>
<evidence type="ECO:0000313" key="15">
    <source>
        <dbReference type="Proteomes" id="UP000181980"/>
    </source>
</evidence>
<dbReference type="InterPro" id="IPR048634">
    <property type="entry name" value="SecD_SecF_C"/>
</dbReference>
<evidence type="ECO:0000256" key="4">
    <source>
        <dbReference type="ARBA" id="ARBA00022692"/>
    </source>
</evidence>
<gene>
    <name evidence="9" type="primary">secD</name>
    <name evidence="10" type="synonym">secF</name>
    <name evidence="14" type="ORF">SAMN04488561_3151</name>
</gene>
<feature type="transmembrane region" description="Helical" evidence="9">
    <location>
        <begin position="366"/>
        <end position="389"/>
    </location>
</feature>
<dbReference type="InterPro" id="IPR048631">
    <property type="entry name" value="SecD_1st"/>
</dbReference>
<dbReference type="OrthoDB" id="5240379at2"/>
<name>A0A1H5MG09_9ACTN</name>
<evidence type="ECO:0000256" key="3">
    <source>
        <dbReference type="ARBA" id="ARBA00022475"/>
    </source>
</evidence>
<evidence type="ECO:0000256" key="6">
    <source>
        <dbReference type="ARBA" id="ARBA00022989"/>
    </source>
</evidence>
<dbReference type="STRING" id="561176.SAMN04488561_3151"/>
<feature type="transmembrane region" description="Helical" evidence="9">
    <location>
        <begin position="338"/>
        <end position="360"/>
    </location>
</feature>
<dbReference type="HAMAP" id="MF_01463_B">
    <property type="entry name" value="SecD_B"/>
    <property type="match status" value="1"/>
</dbReference>
<comment type="similarity">
    <text evidence="9">Belongs to the SecD/SecF family. SecD subfamily.</text>
</comment>
<dbReference type="InterPro" id="IPR005791">
    <property type="entry name" value="SecD"/>
</dbReference>
<comment type="caution">
    <text evidence="9">Lacks conserved residue(s) required for the propagation of feature annotation.</text>
</comment>
<dbReference type="PANTHER" id="PTHR30081:SF1">
    <property type="entry name" value="PROTEIN TRANSLOCASE SUBUNIT SECD"/>
    <property type="match status" value="1"/>
</dbReference>
<dbReference type="InterPro" id="IPR005665">
    <property type="entry name" value="SecF_bac"/>
</dbReference>
<protein>
    <recommendedName>
        <fullName evidence="9 10">Multifunctional fusion protein</fullName>
    </recommendedName>
    <domain>
        <recommendedName>
            <fullName evidence="9">Protein translocase subunit SecD</fullName>
        </recommendedName>
    </domain>
    <domain>
        <recommendedName>
            <fullName evidence="10">Protein-export membrane protein SecF</fullName>
        </recommendedName>
    </domain>
</protein>
<feature type="transmembrane region" description="Helical" evidence="9">
    <location>
        <begin position="621"/>
        <end position="654"/>
    </location>
</feature>
<keyword evidence="8 9" id="KW-0472">Membrane</keyword>
<comment type="similarity">
    <text evidence="10">Belongs to the SecD/SecF family. SecF subfamily.</text>
</comment>
<dbReference type="InterPro" id="IPR022813">
    <property type="entry name" value="SecD/SecF_arch_bac"/>
</dbReference>
<dbReference type="RefSeq" id="WP_069111778.1">
    <property type="nucleotide sequence ID" value="NZ_FNUC01000003.1"/>
</dbReference>
<proteinExistence type="inferred from homology"/>
<reference evidence="15" key="1">
    <citation type="submission" date="2016-10" db="EMBL/GenBank/DDBJ databases">
        <authorList>
            <person name="Varghese N."/>
            <person name="Submissions S."/>
        </authorList>
    </citation>
    <scope>NUCLEOTIDE SEQUENCE [LARGE SCALE GENOMIC DNA]</scope>
    <source>
        <strain evidence="15">DSM 45237</strain>
    </source>
</reference>
<keyword evidence="4 9" id="KW-0812">Transmembrane</keyword>
<feature type="domain" description="Protein export membrane protein SecD/SecF C-terminal" evidence="11">
    <location>
        <begin position="294"/>
        <end position="467"/>
    </location>
</feature>
<evidence type="ECO:0000256" key="10">
    <source>
        <dbReference type="HAMAP-Rule" id="MF_01464"/>
    </source>
</evidence>
<evidence type="ECO:0000259" key="12">
    <source>
        <dbReference type="Pfam" id="PF21760"/>
    </source>
</evidence>
<dbReference type="InterPro" id="IPR022646">
    <property type="entry name" value="SecD/SecF_CS"/>
</dbReference>
<dbReference type="NCBIfam" id="TIGR00966">
    <property type="entry name" value="transloc_SecF"/>
    <property type="match status" value="1"/>
</dbReference>
<keyword evidence="7 9" id="KW-0811">Translocation</keyword>
<comment type="subunit">
    <text evidence="9">Forms a complex with SecF. Part of the essential Sec protein translocation apparatus which comprises SecA, SecYEG and auxiliary proteins SecDF. Other proteins may also be involved.</text>
</comment>
<feature type="transmembrane region" description="Helical" evidence="9">
    <location>
        <begin position="729"/>
        <end position="748"/>
    </location>
</feature>
<keyword evidence="6 9" id="KW-1133">Transmembrane helix</keyword>
<dbReference type="InterPro" id="IPR054384">
    <property type="entry name" value="SecDF_P1_head"/>
</dbReference>
<feature type="transmembrane region" description="Helical" evidence="9">
    <location>
        <begin position="441"/>
        <end position="460"/>
    </location>
</feature>
<dbReference type="Proteomes" id="UP000181980">
    <property type="component" value="Unassembled WGS sequence"/>
</dbReference>
<feature type="transmembrane region" description="Helical" evidence="9">
    <location>
        <begin position="417"/>
        <end position="435"/>
    </location>
</feature>
<sequence>MPGTRPPGIPKPGRPLIALAVLLVLVVTGMLVSGAVKPRLAVDLAGGTSVTLAASPTTDSGKVTRTAMDEAVSIIRQRVNATGVAEAEVAVRGSDQIVVTVPGRNDRSLVDLIGQTALLRFRPTLATGPPQAQPAGTTAATTEVPADVAAAFDALDCTAPASRQGGDTAAAGDTVVACDRDGTAKYVLGPAVVEGTDLSAAQAGVPAGGAGGWEVDLEFDHAGQQQFADATKAVVNLPAPKNQIAIVLDGLVVSSPRIVDVISGGRAQITGTFTKQEATDLAHVLSYGSLPLAFEKSQVSTISPTLGATQLHAGLVAGAIGLGLVALYCLAYYRRLGVIAAASLVLAAGCSYAAVSLLGAQVNYRLSLAGIAGLIVAVGITADSFVVFFERVRDEVRDGRTTRSAVEYGWRRARRTILVADTVSFLSAAVLYLLSADQVRGFAFALGLATLIDLVVVFLFTRPVVAYAVRGWWLRGRWSGLDAGHDTLGARLHRGDASIDVVGHTRRWFALSGVVLVLAVGGLAVRGLQLGVEFEGGAIIQTHGGSATVGQVEDALAADGVSGASVRQLGDGSIVVEVGKSDADRAAELQDTVAQTAGVSADDVTTDVIGPSWGHDVTRKAVVALAVFAVLIVGYLSIAFAPLMALAAFAALLHDLAITVGVYALAGLTVTPATVVGVLTILGYSLYDTVVVFDKVRENTGHRARGVTYAQAAGRAVDQTLLRSVSTSLIALLPVAGMLIAGVVTVGAQTLEDLALALFVGILAGTYSSIFIAVPLLVRWERRRAGGSVAAAGSGGRESGRVRTVRG</sequence>